<accession>A0A2G8T119</accession>
<keyword evidence="3" id="KW-1185">Reference proteome</keyword>
<dbReference type="Proteomes" id="UP000228593">
    <property type="component" value="Unassembled WGS sequence"/>
</dbReference>
<dbReference type="EMBL" id="PDOB01000015">
    <property type="protein sequence ID" value="PIL39663.1"/>
    <property type="molecule type" value="Genomic_DNA"/>
</dbReference>
<comment type="caution">
    <text evidence="2">The sequence shown here is derived from an EMBL/GenBank/DDBJ whole genome shotgun (WGS) entry which is preliminary data.</text>
</comment>
<feature type="compositionally biased region" description="Basic residues" evidence="1">
    <location>
        <begin position="218"/>
        <end position="228"/>
    </location>
</feature>
<reference evidence="2 3" key="1">
    <citation type="submission" date="2017-10" db="EMBL/GenBank/DDBJ databases">
        <title>Massilia psychrophilum sp. nov., a novel purple-pigmented bacterium isolated from Tianshan glacier, Xinjiang Municipality, China.</title>
        <authorList>
            <person name="Wang H."/>
        </authorList>
    </citation>
    <scope>NUCLEOTIDE SEQUENCE [LARGE SCALE GENOMIC DNA]</scope>
    <source>
        <strain evidence="2 3">JCM 30813</strain>
    </source>
</reference>
<sequence>MPNSQMPNVPGVTDTLDFVKNLWGSMGVPGMSIPGLGAPTLSVDDLDKKIADLKAVESWLNVNVSMLRGTIQAMEIQRGTLATLKSMGASLADAMKQPGADQKSVLAASPFGAFFGQPAAAVAQAPKPQGQPAQAAQAAEAPPPVGAPLMPDATLWWNVLQDQFTQAVSGAMSPDTMANAGIKMQDAAAKMTAAATFKPAAGDRSADAGAADAGAKPKAAKPKPPAKS</sequence>
<name>A0A2G8T119_9BURK</name>
<protein>
    <submittedName>
        <fullName evidence="2">Uncharacterized protein</fullName>
    </submittedName>
</protein>
<gene>
    <name evidence="2" type="ORF">CR103_11215</name>
</gene>
<dbReference type="AlphaFoldDB" id="A0A2G8T119"/>
<dbReference type="NCBIfam" id="NF043076">
    <property type="entry name" value="PHA_gran_PhaM"/>
    <property type="match status" value="1"/>
</dbReference>
<dbReference type="RefSeq" id="WP_099916079.1">
    <property type="nucleotide sequence ID" value="NZ_BMHS01000022.1"/>
</dbReference>
<evidence type="ECO:0000256" key="1">
    <source>
        <dbReference type="SAM" id="MobiDB-lite"/>
    </source>
</evidence>
<proteinExistence type="predicted"/>
<feature type="region of interest" description="Disordered" evidence="1">
    <location>
        <begin position="192"/>
        <end position="228"/>
    </location>
</feature>
<dbReference type="OrthoDB" id="8566581at2"/>
<evidence type="ECO:0000313" key="3">
    <source>
        <dbReference type="Proteomes" id="UP000228593"/>
    </source>
</evidence>
<feature type="compositionally biased region" description="Low complexity" evidence="1">
    <location>
        <begin position="192"/>
        <end position="217"/>
    </location>
</feature>
<feature type="compositionally biased region" description="Low complexity" evidence="1">
    <location>
        <begin position="122"/>
        <end position="140"/>
    </location>
</feature>
<organism evidence="2 3">
    <name type="scientific">Massilia psychrophila</name>
    <dbReference type="NCBI Taxonomy" id="1603353"/>
    <lineage>
        <taxon>Bacteria</taxon>
        <taxon>Pseudomonadati</taxon>
        <taxon>Pseudomonadota</taxon>
        <taxon>Betaproteobacteria</taxon>
        <taxon>Burkholderiales</taxon>
        <taxon>Oxalobacteraceae</taxon>
        <taxon>Telluria group</taxon>
        <taxon>Massilia</taxon>
    </lineage>
</organism>
<evidence type="ECO:0000313" key="2">
    <source>
        <dbReference type="EMBL" id="PIL39663.1"/>
    </source>
</evidence>
<feature type="region of interest" description="Disordered" evidence="1">
    <location>
        <begin position="122"/>
        <end position="147"/>
    </location>
</feature>
<dbReference type="InterPro" id="IPR050026">
    <property type="entry name" value="PHA_gran_PhaM_N"/>
</dbReference>